<comment type="caution">
    <text evidence="4">The sequence shown here is derived from an EMBL/GenBank/DDBJ whole genome shotgun (WGS) entry which is preliminary data.</text>
</comment>
<proteinExistence type="inferred from homology"/>
<dbReference type="OrthoDB" id="2735536at2759"/>
<keyword evidence="5" id="KW-1185">Reference proteome</keyword>
<dbReference type="Proteomes" id="UP000237631">
    <property type="component" value="Unassembled WGS sequence"/>
</dbReference>
<name>A0A2S6C0R0_9PEZI</name>
<dbReference type="EMBL" id="PNEN01000579">
    <property type="protein sequence ID" value="PPJ53311.1"/>
    <property type="molecule type" value="Genomic_DNA"/>
</dbReference>
<dbReference type="SUPFAM" id="SSF51735">
    <property type="entry name" value="NAD(P)-binding Rossmann-fold domains"/>
    <property type="match status" value="1"/>
</dbReference>
<dbReference type="CDD" id="cd05227">
    <property type="entry name" value="AR_SDR_e"/>
    <property type="match status" value="1"/>
</dbReference>
<evidence type="ECO:0000256" key="1">
    <source>
        <dbReference type="ARBA" id="ARBA00023002"/>
    </source>
</evidence>
<evidence type="ECO:0000259" key="3">
    <source>
        <dbReference type="Pfam" id="PF01370"/>
    </source>
</evidence>
<dbReference type="GO" id="GO:0016616">
    <property type="term" value="F:oxidoreductase activity, acting on the CH-OH group of donors, NAD or NADP as acceptor"/>
    <property type="evidence" value="ECO:0007669"/>
    <property type="project" value="TreeGrafter"/>
</dbReference>
<dbReference type="STRING" id="357750.A0A2S6C0R0"/>
<dbReference type="PANTHER" id="PTHR10366">
    <property type="entry name" value="NAD DEPENDENT EPIMERASE/DEHYDRATASE"/>
    <property type="match status" value="1"/>
</dbReference>
<accession>A0A2S6C0R0</accession>
<dbReference type="Pfam" id="PF01370">
    <property type="entry name" value="Epimerase"/>
    <property type="match status" value="1"/>
</dbReference>
<feature type="domain" description="NAD-dependent epimerase/dehydratase" evidence="3">
    <location>
        <begin position="6"/>
        <end position="262"/>
    </location>
</feature>
<evidence type="ECO:0000313" key="4">
    <source>
        <dbReference type="EMBL" id="PPJ53311.1"/>
    </source>
</evidence>
<dbReference type="InterPro" id="IPR036291">
    <property type="entry name" value="NAD(P)-bd_dom_sf"/>
</dbReference>
<gene>
    <name evidence="4" type="ORF">CBER1_00908</name>
</gene>
<dbReference type="Gene3D" id="3.40.50.720">
    <property type="entry name" value="NAD(P)-binding Rossmann-like Domain"/>
    <property type="match status" value="1"/>
</dbReference>
<reference evidence="5" key="1">
    <citation type="journal article" date="2017" name="bioRxiv">
        <title>Conservation of a gene cluster reveals novel cercosporin biosynthetic mechanisms and extends production to the genus Colletotrichum.</title>
        <authorList>
            <person name="de Jonge R."/>
            <person name="Ebert M.K."/>
            <person name="Huitt-Roehl C.R."/>
            <person name="Pal P."/>
            <person name="Suttle J.C."/>
            <person name="Spanner R.E."/>
            <person name="Neubauer J.D."/>
            <person name="Jurick W.M.II."/>
            <person name="Stott K.A."/>
            <person name="Secor G.A."/>
            <person name="Thomma B.P.H.J."/>
            <person name="Van de Peer Y."/>
            <person name="Townsend C.A."/>
            <person name="Bolton M.D."/>
        </authorList>
    </citation>
    <scope>NUCLEOTIDE SEQUENCE [LARGE SCALE GENOMIC DNA]</scope>
    <source>
        <strain evidence="5">CBS538.71</strain>
    </source>
</reference>
<dbReference type="PANTHER" id="PTHR10366:SF564">
    <property type="entry name" value="STEROL-4-ALPHA-CARBOXYLATE 3-DEHYDROGENASE, DECARBOXYLATING"/>
    <property type="match status" value="1"/>
</dbReference>
<organism evidence="4 5">
    <name type="scientific">Cercospora berteroae</name>
    <dbReference type="NCBI Taxonomy" id="357750"/>
    <lineage>
        <taxon>Eukaryota</taxon>
        <taxon>Fungi</taxon>
        <taxon>Dikarya</taxon>
        <taxon>Ascomycota</taxon>
        <taxon>Pezizomycotina</taxon>
        <taxon>Dothideomycetes</taxon>
        <taxon>Dothideomycetidae</taxon>
        <taxon>Mycosphaerellales</taxon>
        <taxon>Mycosphaerellaceae</taxon>
        <taxon>Cercospora</taxon>
    </lineage>
</organism>
<keyword evidence="1" id="KW-0560">Oxidoreductase</keyword>
<sequence length="357" mass="39566">MANSLVLLTGATGFIGFRILVELLRQGYSVRAVIRSAAKGQWLESRLTAVMRGSDYKDRFQTTIVTDFVTDGAFDQAAENTSYIIHVASPIVSSDNPDDWEHDFKRVAVKGSIGVLEAAKRSGTVRRVVITSSMVGLFSPKALFAEPSEVPLDAESRIPEMEPPYAHKMLAYQAGKIASINSAEAWIKHEKPAFDLIHMHPSFVTGRDDLATTREDLRKFSSNWHSMQIVLGHKNPIGKPILTCHNDDVARCHVTALDPKVAGNQSFLISCSPEDGSEWDDVKKFVQREFPEAVAQGVLPNDGHMPTVNKGVRFDVRKTEETFGFKHIPYEAQVLDVVKQYLELPEKDEGVEISTAA</sequence>
<dbReference type="InterPro" id="IPR050425">
    <property type="entry name" value="NAD(P)_dehydrat-like"/>
</dbReference>
<evidence type="ECO:0000313" key="5">
    <source>
        <dbReference type="Proteomes" id="UP000237631"/>
    </source>
</evidence>
<dbReference type="AlphaFoldDB" id="A0A2S6C0R0"/>
<protein>
    <recommendedName>
        <fullName evidence="3">NAD-dependent epimerase/dehydratase domain-containing protein</fullName>
    </recommendedName>
</protein>
<evidence type="ECO:0000256" key="2">
    <source>
        <dbReference type="ARBA" id="ARBA00023445"/>
    </source>
</evidence>
<dbReference type="InterPro" id="IPR001509">
    <property type="entry name" value="Epimerase_deHydtase"/>
</dbReference>
<comment type="similarity">
    <text evidence="2">Belongs to the NAD(P)-dependent epimerase/dehydratase family. Dihydroflavonol-4-reductase subfamily.</text>
</comment>